<dbReference type="AlphaFoldDB" id="A0A0R1UGV5"/>
<organism evidence="2 3">
    <name type="scientific">Limosilactobacillus ingluviei DSM 15946</name>
    <dbReference type="NCBI Taxonomy" id="1423760"/>
    <lineage>
        <taxon>Bacteria</taxon>
        <taxon>Bacillati</taxon>
        <taxon>Bacillota</taxon>
        <taxon>Bacilli</taxon>
        <taxon>Lactobacillales</taxon>
        <taxon>Lactobacillaceae</taxon>
        <taxon>Limosilactobacillus</taxon>
    </lineage>
</organism>
<evidence type="ECO:0000256" key="1">
    <source>
        <dbReference type="SAM" id="MobiDB-lite"/>
    </source>
</evidence>
<proteinExistence type="predicted"/>
<feature type="region of interest" description="Disordered" evidence="1">
    <location>
        <begin position="503"/>
        <end position="534"/>
    </location>
</feature>
<evidence type="ECO:0000313" key="2">
    <source>
        <dbReference type="EMBL" id="KRL92585.1"/>
    </source>
</evidence>
<dbReference type="PATRIC" id="fig|1423760.3.peg.1761"/>
<feature type="compositionally biased region" description="Basic residues" evidence="1">
    <location>
        <begin position="515"/>
        <end position="526"/>
    </location>
</feature>
<dbReference type="EMBL" id="AZFK01000002">
    <property type="protein sequence ID" value="KRL92585.1"/>
    <property type="molecule type" value="Genomic_DNA"/>
</dbReference>
<reference evidence="2 3" key="1">
    <citation type="journal article" date="2015" name="Genome Announc.">
        <title>Expanding the biotechnology potential of lactobacilli through comparative genomics of 213 strains and associated genera.</title>
        <authorList>
            <person name="Sun Z."/>
            <person name="Harris H.M."/>
            <person name="McCann A."/>
            <person name="Guo C."/>
            <person name="Argimon S."/>
            <person name="Zhang W."/>
            <person name="Yang X."/>
            <person name="Jeffery I.B."/>
            <person name="Cooney J.C."/>
            <person name="Kagawa T.F."/>
            <person name="Liu W."/>
            <person name="Song Y."/>
            <person name="Salvetti E."/>
            <person name="Wrobel A."/>
            <person name="Rasinkangas P."/>
            <person name="Parkhill J."/>
            <person name="Rea M.C."/>
            <person name="O'Sullivan O."/>
            <person name="Ritari J."/>
            <person name="Douillard F.P."/>
            <person name="Paul Ross R."/>
            <person name="Yang R."/>
            <person name="Briner A.E."/>
            <person name="Felis G.E."/>
            <person name="de Vos W.M."/>
            <person name="Barrangou R."/>
            <person name="Klaenhammer T.R."/>
            <person name="Caufield P.W."/>
            <person name="Cui Y."/>
            <person name="Zhang H."/>
            <person name="O'Toole P.W."/>
        </authorList>
    </citation>
    <scope>NUCLEOTIDE SEQUENCE [LARGE SCALE GENOMIC DNA]</scope>
    <source>
        <strain evidence="2 3">DSM 15946</strain>
    </source>
</reference>
<gene>
    <name evidence="2" type="ORF">FC43_GL001685</name>
</gene>
<dbReference type="Proteomes" id="UP000050816">
    <property type="component" value="Unassembled WGS sequence"/>
</dbReference>
<dbReference type="RefSeq" id="WP_191979085.1">
    <property type="nucleotide sequence ID" value="NZ_AZFK01000002.1"/>
</dbReference>
<name>A0A0R1UGV5_9LACO</name>
<comment type="caution">
    <text evidence="2">The sequence shown here is derived from an EMBL/GenBank/DDBJ whole genome shotgun (WGS) entry which is preliminary data.</text>
</comment>
<protein>
    <submittedName>
        <fullName evidence="2">Uncharacterized protein</fullName>
    </submittedName>
</protein>
<evidence type="ECO:0000313" key="3">
    <source>
        <dbReference type="Proteomes" id="UP000050816"/>
    </source>
</evidence>
<accession>A0A0R1UGV5</accession>
<sequence>MQIKIAPDDSQSMAQSGDAILKSLQNSNFSTIDIIVRESIQNALDAAVKGRPVTRVDYQLGKFDAQRLNSEFDDISDELNRRFPKDAEFLSVRDSETVGLTGDYRSDDTRILNKSNFQKLVFSIGKNQEADGAGGSWGLGKTSYFRLGVGIVLYYTRVKDGDGYEERLIGSLIEDPKDKRKLLKKSNRGIAWWGTYEGEKPAKENAKIFPITDHQRIAEILEIFNIPGYRDDQMGTTIIVPYLHKYAPSSDSLPWERDRERAIQTAVQRWYSPRLVNEVYAKQSGNSQLVCTINGSNPIGLYGELEKPFKMMQALYNAAITGSSDNAKITVKPIKISRMGMESPKVEAGKIAFTVQNKDELSNGDFTPLKYIEGTSDEDEAKASIVAFTRKPGMIVKYDVNGAWSSGVKVGDNQVLMGFFVPNSKGKLYKKFQTDRHKNLEQYLRASEKADHADWFDVDGLTLVNRITRLTAKALSDETEGTDDGGTTLLSSTLARRFGRLLPPENFGKAGKAPSNKKHKKTSPHKRTADIKIKDSSMLPNGNIQIHFEASLKGQALIELRIKTQDSSLKLSQWQGTFGELAFPISISDVTIEDGIVELMDSDQSSITLQNNQEAVATVEGAISLQLTSNEYQPQITIQQINN</sequence>